<name>A0A444JRQ6_9GAMM</name>
<dbReference type="InterPro" id="IPR024932">
    <property type="entry name" value="ApbE"/>
</dbReference>
<evidence type="ECO:0000256" key="1">
    <source>
        <dbReference type="ARBA" id="ARBA00001946"/>
    </source>
</evidence>
<dbReference type="GO" id="GO:0046872">
    <property type="term" value="F:metal ion binding"/>
    <property type="evidence" value="ECO:0007669"/>
    <property type="project" value="UniProtKB-KW"/>
</dbReference>
<dbReference type="InterPro" id="IPR003374">
    <property type="entry name" value="ApbE-like_sf"/>
</dbReference>
<keyword evidence="8" id="KW-0274">FAD</keyword>
<protein>
    <recommendedName>
        <fullName evidence="4">FAD:protein FMN transferase</fullName>
        <ecNumber evidence="3">2.7.1.180</ecNumber>
    </recommendedName>
    <alternativeName>
        <fullName evidence="10">Flavin transferase</fullName>
    </alternativeName>
</protein>
<dbReference type="EMBL" id="RJLM01000003">
    <property type="protein sequence ID" value="RWX55784.1"/>
    <property type="molecule type" value="Genomic_DNA"/>
</dbReference>
<comment type="catalytic activity">
    <reaction evidence="11">
        <text>L-threonyl-[protein] + FAD = FMN-L-threonyl-[protein] + AMP + H(+)</text>
        <dbReference type="Rhea" id="RHEA:36847"/>
        <dbReference type="Rhea" id="RHEA-COMP:11060"/>
        <dbReference type="Rhea" id="RHEA-COMP:11061"/>
        <dbReference type="ChEBI" id="CHEBI:15378"/>
        <dbReference type="ChEBI" id="CHEBI:30013"/>
        <dbReference type="ChEBI" id="CHEBI:57692"/>
        <dbReference type="ChEBI" id="CHEBI:74257"/>
        <dbReference type="ChEBI" id="CHEBI:456215"/>
        <dbReference type="EC" id="2.7.1.180"/>
    </reaction>
</comment>
<evidence type="ECO:0000256" key="7">
    <source>
        <dbReference type="ARBA" id="ARBA00022723"/>
    </source>
</evidence>
<comment type="cofactor">
    <cofactor evidence="1">
        <name>Mg(2+)</name>
        <dbReference type="ChEBI" id="CHEBI:18420"/>
    </cofactor>
</comment>
<organism evidence="12 13">
    <name type="scientific">Photobacterium chitinilyticum</name>
    <dbReference type="NCBI Taxonomy" id="2485123"/>
    <lineage>
        <taxon>Bacteria</taxon>
        <taxon>Pseudomonadati</taxon>
        <taxon>Pseudomonadota</taxon>
        <taxon>Gammaproteobacteria</taxon>
        <taxon>Vibrionales</taxon>
        <taxon>Vibrionaceae</taxon>
        <taxon>Photobacterium</taxon>
    </lineage>
</organism>
<dbReference type="RefSeq" id="WP_128783931.1">
    <property type="nucleotide sequence ID" value="NZ_JAKJSG010000063.1"/>
</dbReference>
<dbReference type="Gene3D" id="3.10.520.10">
    <property type="entry name" value="ApbE-like domains"/>
    <property type="match status" value="1"/>
</dbReference>
<evidence type="ECO:0000256" key="3">
    <source>
        <dbReference type="ARBA" id="ARBA00011955"/>
    </source>
</evidence>
<dbReference type="AlphaFoldDB" id="A0A444JRQ6"/>
<dbReference type="PANTHER" id="PTHR30040:SF2">
    <property type="entry name" value="FAD:PROTEIN FMN TRANSFERASE"/>
    <property type="match status" value="1"/>
</dbReference>
<comment type="caution">
    <text evidence="12">The sequence shown here is derived from an EMBL/GenBank/DDBJ whole genome shotgun (WGS) entry which is preliminary data.</text>
</comment>
<accession>A0A444JRQ6</accession>
<keyword evidence="7" id="KW-0479">Metal-binding</keyword>
<dbReference type="GO" id="GO:0016740">
    <property type="term" value="F:transferase activity"/>
    <property type="evidence" value="ECO:0007669"/>
    <property type="project" value="UniProtKB-KW"/>
</dbReference>
<keyword evidence="9" id="KW-0460">Magnesium</keyword>
<keyword evidence="6 12" id="KW-0808">Transferase</keyword>
<evidence type="ECO:0000313" key="13">
    <source>
        <dbReference type="Proteomes" id="UP000287563"/>
    </source>
</evidence>
<dbReference type="PANTHER" id="PTHR30040">
    <property type="entry name" value="THIAMINE BIOSYNTHESIS LIPOPROTEIN APBE"/>
    <property type="match status" value="1"/>
</dbReference>
<dbReference type="Pfam" id="PF02424">
    <property type="entry name" value="ApbE"/>
    <property type="match status" value="1"/>
</dbReference>
<evidence type="ECO:0000256" key="5">
    <source>
        <dbReference type="ARBA" id="ARBA00022630"/>
    </source>
</evidence>
<keyword evidence="5" id="KW-0285">Flavoprotein</keyword>
<evidence type="ECO:0000256" key="8">
    <source>
        <dbReference type="ARBA" id="ARBA00022827"/>
    </source>
</evidence>
<evidence type="ECO:0000256" key="11">
    <source>
        <dbReference type="ARBA" id="ARBA00048540"/>
    </source>
</evidence>
<dbReference type="EC" id="2.7.1.180" evidence="3"/>
<evidence type="ECO:0000256" key="2">
    <source>
        <dbReference type="ARBA" id="ARBA00008282"/>
    </source>
</evidence>
<proteinExistence type="inferred from homology"/>
<evidence type="ECO:0000256" key="10">
    <source>
        <dbReference type="ARBA" id="ARBA00031306"/>
    </source>
</evidence>
<gene>
    <name evidence="12" type="ORF">EDI28_10645</name>
</gene>
<comment type="similarity">
    <text evidence="2">Belongs to the ApbE family.</text>
</comment>
<dbReference type="OrthoDB" id="9778595at2"/>
<evidence type="ECO:0000256" key="9">
    <source>
        <dbReference type="ARBA" id="ARBA00022842"/>
    </source>
</evidence>
<dbReference type="Proteomes" id="UP000287563">
    <property type="component" value="Unassembled WGS sequence"/>
</dbReference>
<evidence type="ECO:0000256" key="6">
    <source>
        <dbReference type="ARBA" id="ARBA00022679"/>
    </source>
</evidence>
<reference evidence="12 13" key="1">
    <citation type="submission" date="2018-11" db="EMBL/GenBank/DDBJ databases">
        <title>Photobacterium sp. BEI247 sp. nov., a marine bacterium isolated from Yongle Blue Hole in the South China Sea.</title>
        <authorList>
            <person name="Wang X."/>
        </authorList>
    </citation>
    <scope>NUCLEOTIDE SEQUENCE [LARGE SCALE GENOMIC DNA]</scope>
    <source>
        <strain evidence="13">BEI247</strain>
    </source>
</reference>
<sequence>MSTNQPFSHRFMAMTVPCEVMLFAPEPAQITQAIEANTRRLERKFNFYNPDSVLSTQINQRKTDSIAVDDETLSVLSLVREHSLATKGTFDIAIGTVKDYQQQNAAISREEAYQFSLPFMGLSSWQLEEGTLYFSFPQTRFDLGGVIKEVAVDQAIAIAAQHNASGVLINFGGDIRVLGGKPDGSDFVVAVLNPKDQSRPIFALPLRDQALTTSAHYARSYQFSDQETSHILAKQGTHHRILSSTVVADTALQAGIFSTSLTIEPTLSLPDSVGVALIDDQLNVHQDTEFLIS</sequence>
<evidence type="ECO:0000313" key="12">
    <source>
        <dbReference type="EMBL" id="RWX55784.1"/>
    </source>
</evidence>
<keyword evidence="13" id="KW-1185">Reference proteome</keyword>
<dbReference type="SUPFAM" id="SSF143631">
    <property type="entry name" value="ApbE-like"/>
    <property type="match status" value="1"/>
</dbReference>
<evidence type="ECO:0000256" key="4">
    <source>
        <dbReference type="ARBA" id="ARBA00016337"/>
    </source>
</evidence>